<dbReference type="InterPro" id="IPR027417">
    <property type="entry name" value="P-loop_NTPase"/>
</dbReference>
<feature type="repeat" description="WD" evidence="3">
    <location>
        <begin position="1471"/>
        <end position="1512"/>
    </location>
</feature>
<evidence type="ECO:0000256" key="3">
    <source>
        <dbReference type="PROSITE-ProRule" id="PRU00221"/>
    </source>
</evidence>
<reference evidence="6" key="1">
    <citation type="submission" date="2021-04" db="EMBL/GenBank/DDBJ databases">
        <authorList>
            <person name="Zhang D.-C."/>
        </authorList>
    </citation>
    <scope>NUCLEOTIDE SEQUENCE</scope>
    <source>
        <strain evidence="6">CGMCC 1.15697</strain>
    </source>
</reference>
<dbReference type="SMART" id="SM00320">
    <property type="entry name" value="WD40"/>
    <property type="match status" value="16"/>
</dbReference>
<evidence type="ECO:0000256" key="4">
    <source>
        <dbReference type="SAM" id="Coils"/>
    </source>
</evidence>
<dbReference type="SUPFAM" id="SSF50978">
    <property type="entry name" value="WD40 repeat-like"/>
    <property type="match status" value="2"/>
</dbReference>
<organism evidence="6 7">
    <name type="scientific">Marivibrio halodurans</name>
    <dbReference type="NCBI Taxonomy" id="2039722"/>
    <lineage>
        <taxon>Bacteria</taxon>
        <taxon>Pseudomonadati</taxon>
        <taxon>Pseudomonadota</taxon>
        <taxon>Alphaproteobacteria</taxon>
        <taxon>Rhodospirillales</taxon>
        <taxon>Rhodospirillaceae</taxon>
        <taxon>Marivibrio</taxon>
    </lineage>
</organism>
<dbReference type="SUPFAM" id="SSF63825">
    <property type="entry name" value="YWTD domain"/>
    <property type="match status" value="1"/>
</dbReference>
<feature type="domain" description="Novel STAND NTPase 1" evidence="5">
    <location>
        <begin position="209"/>
        <end position="639"/>
    </location>
</feature>
<name>A0A8J7V405_9PROT</name>
<feature type="repeat" description="WD" evidence="3">
    <location>
        <begin position="1053"/>
        <end position="1094"/>
    </location>
</feature>
<dbReference type="SUPFAM" id="SSF52540">
    <property type="entry name" value="P-loop containing nucleoside triphosphate hydrolases"/>
    <property type="match status" value="1"/>
</dbReference>
<evidence type="ECO:0000259" key="5">
    <source>
        <dbReference type="Pfam" id="PF20703"/>
    </source>
</evidence>
<protein>
    <recommendedName>
        <fullName evidence="5">Novel STAND NTPase 1 domain-containing protein</fullName>
    </recommendedName>
</protein>
<dbReference type="Pfam" id="PF20703">
    <property type="entry name" value="nSTAND1"/>
    <property type="match status" value="1"/>
</dbReference>
<dbReference type="InterPro" id="IPR015943">
    <property type="entry name" value="WD40/YVTN_repeat-like_dom_sf"/>
</dbReference>
<keyword evidence="7" id="KW-1185">Reference proteome</keyword>
<keyword evidence="1 3" id="KW-0853">WD repeat</keyword>
<feature type="coiled-coil region" evidence="4">
    <location>
        <begin position="721"/>
        <end position="776"/>
    </location>
</feature>
<evidence type="ECO:0000313" key="7">
    <source>
        <dbReference type="Proteomes" id="UP000672602"/>
    </source>
</evidence>
<dbReference type="PROSITE" id="PS00678">
    <property type="entry name" value="WD_REPEATS_1"/>
    <property type="match status" value="2"/>
</dbReference>
<gene>
    <name evidence="6" type="ORF">KAJ83_17665</name>
</gene>
<feature type="repeat" description="WD" evidence="3">
    <location>
        <begin position="1233"/>
        <end position="1274"/>
    </location>
</feature>
<dbReference type="PANTHER" id="PTHR19848:SF8">
    <property type="entry name" value="F-BOX AND WD REPEAT DOMAIN CONTAINING 7"/>
    <property type="match status" value="1"/>
</dbReference>
<dbReference type="InterPro" id="IPR019775">
    <property type="entry name" value="WD40_repeat_CS"/>
</dbReference>
<feature type="repeat" description="WD" evidence="3">
    <location>
        <begin position="1275"/>
        <end position="1316"/>
    </location>
</feature>
<evidence type="ECO:0000256" key="1">
    <source>
        <dbReference type="ARBA" id="ARBA00022574"/>
    </source>
</evidence>
<keyword evidence="4" id="KW-0175">Coiled coil</keyword>
<proteinExistence type="predicted"/>
<feature type="repeat" description="WD" evidence="3">
    <location>
        <begin position="1317"/>
        <end position="1358"/>
    </location>
</feature>
<comment type="caution">
    <text evidence="6">The sequence shown here is derived from an EMBL/GenBank/DDBJ whole genome shotgun (WGS) entry which is preliminary data.</text>
</comment>
<accession>A0A8J7V405</accession>
<dbReference type="EMBL" id="JAGMWN010000012">
    <property type="protein sequence ID" value="MBP5858851.1"/>
    <property type="molecule type" value="Genomic_DNA"/>
</dbReference>
<dbReference type="PROSITE" id="PS50294">
    <property type="entry name" value="WD_REPEATS_REGION"/>
    <property type="match status" value="7"/>
</dbReference>
<feature type="repeat" description="WD" evidence="3">
    <location>
        <begin position="1388"/>
        <end position="1429"/>
    </location>
</feature>
<dbReference type="PROSITE" id="PS50082">
    <property type="entry name" value="WD_REPEATS_2"/>
    <property type="match status" value="9"/>
</dbReference>
<dbReference type="InterPro" id="IPR049052">
    <property type="entry name" value="nSTAND1"/>
</dbReference>
<dbReference type="PANTHER" id="PTHR19848">
    <property type="entry name" value="WD40 REPEAT PROTEIN"/>
    <property type="match status" value="1"/>
</dbReference>
<dbReference type="InterPro" id="IPR020472">
    <property type="entry name" value="WD40_PAC1"/>
</dbReference>
<dbReference type="Proteomes" id="UP000672602">
    <property type="component" value="Unassembled WGS sequence"/>
</dbReference>
<sequence>MARRSVKVFISSPGDVGQERLICARILDRLQSEFSGFLEIKPMLWEHEPLRAHAHFQEEIEKPSDADIVVCILWSRLGTRLPDQFRRTDGTTYDSGTEWEFEDALTAFRETGKPDIMVYRKTAPPISDMSDEQALIDRLEQKKKLDAFLNKWFGSHDSGFKSAFHPFDTPDRFEEMAEEHLRRLMRAKVPERLSDDSGAPAVTWTRGSPFRGLAAFQYEHAPVFFGRTRWIGEVKDALTRQAHRGKAFVMVLGASGGGKSSLVRAGVIPTLCQPGVVDGIGVWRRATVRPSDGEADIARGIAQALLSEHALPELEGLGYDPATLTRLIDRAPDAVIEPLRIALAAVADKVAEAERLSRRPEARLALTLDQTEELFTGEAITDDQAVHFIDVIDALARSGLVHVVATMRDDFYHRTARLKKLVTLMEGDGQIHLLPPDFSEIGQMIRQPARAAGLRFEMDPVREQRLDEVLQGAAAQDPGALPLMSFVLDELFEARSDEGYLTFDAYEALGGLEGALAKRAEACFAEQPPAVQEALNPVLRRLVTLAKGDEDRPTARRPTLVEAVGEDSNRAALVDAFVEARLLVIDGEGGESHVRVAHEALLTRWPRLAVWLQADKDFLRLRARIADQASHWREEGESPDLLLSEGKPLFDARDLLRGRREDLDEATIAYIEASYAAFQHRQEEAAEAQRRKLKRTRMLAVAMAGLALVAAAGGWLGYSGQKEAEAQRAVAESRARDAETAREEAETLARATAFQARRTEAAREAAEVALLRAEKQTERVLRKQSQFLARISRERANAGDFRTALELALAALPSDFDRPERPYVAEAESALYHALRRFRGNDRLPGHDAAVESIRVAPDRIRMVSVGADGRALVWNAGHGERPVFALDPRGGRLTDAAISSDGRRIATAAADGAIALWRASDGALVATIAAHAGPIAGLAFDATGGDIASAGWDGTLAVSRVETGEILARVRTGGDRFSALVAHPAGGWIAADLSGRVVFWPGAGQPPRFVSVAESGITAMAITPDGARVALGTRDGAVLQVDGIDGRPLSRMVGHGRSVTALAYSSDGGALLSGDRDGKAILWHGPTGRQIAVLSDATSDARVVSVDFAGDGLRALTADAGGTVRLWTVTGRPLATLRSEDGLTRALFSADGRHVLTGARDGRLRRWRAEGTMNGGAARLFGRMAGSADRLVFSADGGVLFAADRQGRLARWDLPEAFTGGDASANDPGWRVAAHEGRVHMLELSPDGARLATAGQDRAARLWDAATGEALAVLYGHTDDVRDIAFAPDGATLATASDDGTVRLFSARDGALRATLAGHEAAVRRVAWSPDGARLVSASADGTARLWHRSEGDGADEAAGRATGDAIGDATGESAGWTAVRLAPGGEASDAAPVTSALFAPDGGQVATASADGRIVLWDAADGSAVLRLGGSRAVYHLAFAPAGGSIAAGGEGGTVNLWDTRTGYQRAAFAGHGGAVEGLSFDAEGGRLLTASSDGTVRLWDTASGVELARPVESDHAVSEAALDPTGHTVAAGLDDGTLLLAPVFPDTRSLVAHARQRRDRPLGPVERDRYFLDVEEGR</sequence>
<dbReference type="CDD" id="cd00200">
    <property type="entry name" value="WD40"/>
    <property type="match status" value="2"/>
</dbReference>
<evidence type="ECO:0000256" key="2">
    <source>
        <dbReference type="ARBA" id="ARBA00022737"/>
    </source>
</evidence>
<keyword evidence="2" id="KW-0677">Repeat</keyword>
<feature type="repeat" description="WD" evidence="3">
    <location>
        <begin position="887"/>
        <end position="928"/>
    </location>
</feature>
<feature type="repeat" description="WD" evidence="3">
    <location>
        <begin position="844"/>
        <end position="876"/>
    </location>
</feature>
<feature type="repeat" description="WD" evidence="3">
    <location>
        <begin position="1429"/>
        <end position="1470"/>
    </location>
</feature>
<dbReference type="InterPro" id="IPR001680">
    <property type="entry name" value="WD40_rpt"/>
</dbReference>
<dbReference type="InterPro" id="IPR036322">
    <property type="entry name" value="WD40_repeat_dom_sf"/>
</dbReference>
<evidence type="ECO:0000313" key="6">
    <source>
        <dbReference type="EMBL" id="MBP5858851.1"/>
    </source>
</evidence>
<dbReference type="Pfam" id="PF00400">
    <property type="entry name" value="WD40"/>
    <property type="match status" value="11"/>
</dbReference>
<dbReference type="PRINTS" id="PR00320">
    <property type="entry name" value="GPROTEINBRPT"/>
</dbReference>
<dbReference type="Gene3D" id="2.130.10.10">
    <property type="entry name" value="YVTN repeat-like/Quinoprotein amine dehydrogenase"/>
    <property type="match status" value="4"/>
</dbReference>
<dbReference type="RefSeq" id="WP_210683444.1">
    <property type="nucleotide sequence ID" value="NZ_JAGMWN010000012.1"/>
</dbReference>